<dbReference type="GeneID" id="107069849"/>
<dbReference type="RefSeq" id="XP_015182981.1">
    <property type="nucleotide sequence ID" value="XM_015327495.1"/>
</dbReference>
<comment type="pathway">
    <text evidence="2">Protein modification; protein sumoylation.</text>
</comment>
<dbReference type="InterPro" id="IPR000594">
    <property type="entry name" value="ThiF_NAD_FAD-bd"/>
</dbReference>
<evidence type="ECO:0000313" key="11">
    <source>
        <dbReference type="RefSeq" id="XP_015182981.1"/>
    </source>
</evidence>
<dbReference type="Proteomes" id="UP000694924">
    <property type="component" value="Unplaced"/>
</dbReference>
<dbReference type="PANTHER" id="PTHR10953:SF162">
    <property type="entry name" value="SUMO-ACTIVATING ENZYME SUBUNIT 1"/>
    <property type="match status" value="1"/>
</dbReference>
<comment type="similarity">
    <text evidence="3">Belongs to the ubiquitin-activating E1 family.</text>
</comment>
<dbReference type="InterPro" id="IPR000011">
    <property type="entry name" value="UBQ/SUMO-activ_enz_E1-like"/>
</dbReference>
<evidence type="ECO:0000256" key="5">
    <source>
        <dbReference type="ARBA" id="ARBA00023242"/>
    </source>
</evidence>
<gene>
    <name evidence="11" type="primary">LOC107069849</name>
</gene>
<dbReference type="InterPro" id="IPR035985">
    <property type="entry name" value="Ubiquitin-activating_enz"/>
</dbReference>
<evidence type="ECO:0000256" key="7">
    <source>
        <dbReference type="ARBA" id="ARBA00044187"/>
    </source>
</evidence>
<proteinExistence type="inferred from homology"/>
<keyword evidence="4" id="KW-0833">Ubl conjugation pathway</keyword>
<evidence type="ECO:0000313" key="10">
    <source>
        <dbReference type="Proteomes" id="UP000694924"/>
    </source>
</evidence>
<comment type="subcellular location">
    <subcellularLocation>
        <location evidence="1">Nucleus</location>
    </subcellularLocation>
</comment>
<keyword evidence="10" id="KW-1185">Reference proteome</keyword>
<feature type="domain" description="THIF-type NAD/FAD binding fold" evidence="9">
    <location>
        <begin position="19"/>
        <end position="325"/>
    </location>
</feature>
<dbReference type="InterPro" id="IPR045886">
    <property type="entry name" value="ThiF/MoeB/HesA"/>
</dbReference>
<dbReference type="SUPFAM" id="SSF69572">
    <property type="entry name" value="Activating enzymes of the ubiquitin-like proteins"/>
    <property type="match status" value="1"/>
</dbReference>
<keyword evidence="5" id="KW-0539">Nucleus</keyword>
<evidence type="ECO:0000256" key="4">
    <source>
        <dbReference type="ARBA" id="ARBA00022786"/>
    </source>
</evidence>
<dbReference type="CDD" id="cd01492">
    <property type="entry name" value="Aos1_SUMO"/>
    <property type="match status" value="1"/>
</dbReference>
<name>A0ABM1IRZ4_POLDO</name>
<evidence type="ECO:0000256" key="1">
    <source>
        <dbReference type="ARBA" id="ARBA00004123"/>
    </source>
</evidence>
<evidence type="ECO:0000256" key="6">
    <source>
        <dbReference type="ARBA" id="ARBA00026003"/>
    </source>
</evidence>
<evidence type="ECO:0000259" key="9">
    <source>
        <dbReference type="Pfam" id="PF00899"/>
    </source>
</evidence>
<sequence>MTENKNNVIELTDAEAELYDRQIRLWGVESQRRLRTAKVLIIGMNGFGSEVAKNIILVGVKTVTLLDHRNMTVEDTCSQFFLPHNQIGKNRAEVSLQRAQNLNPMVAVEADTANVDDKPDEFFSNFNVICAIQCTITQLKRINKICREHNIKFFAGDVWGSFGYTFADLMEHEYIEDVVQTKTIPVTGDNSSKNRVEKIVVAEKRKDTFVSFETIVDLDKSRVPTKNAVMYYGLMTMLHYREKHNRDPLPSERNSEKFQEEIKTIADKYELEDVVKYLSEENLYAQISPVCAIIGGVMSQEIIKAVSRKEAPHNNMFLFSPTTMCGQILKLV</sequence>
<accession>A0ABM1IRZ4</accession>
<protein>
    <recommendedName>
        <fullName evidence="7">SUMO-activating enzyme subunit 1</fullName>
    </recommendedName>
    <alternativeName>
        <fullName evidence="8">Ubiquitin-like 1-activating enzyme E1A</fullName>
    </alternativeName>
</protein>
<evidence type="ECO:0000256" key="3">
    <source>
        <dbReference type="ARBA" id="ARBA00005673"/>
    </source>
</evidence>
<dbReference type="PANTHER" id="PTHR10953">
    <property type="entry name" value="UBIQUITIN-ACTIVATING ENZYME E1"/>
    <property type="match status" value="1"/>
</dbReference>
<comment type="subunit">
    <text evidence="6">Heterodimer of SAE1 and UBA2/SAE2. The heterodimer corresponds to the two domains that are encoded on a single polypeptide chain in ubiquitin-activating enzyme E1. Interacts with UBE2I.</text>
</comment>
<organism evidence="10 11">
    <name type="scientific">Polistes dominula</name>
    <name type="common">European paper wasp</name>
    <name type="synonym">Vespa dominula</name>
    <dbReference type="NCBI Taxonomy" id="743375"/>
    <lineage>
        <taxon>Eukaryota</taxon>
        <taxon>Metazoa</taxon>
        <taxon>Ecdysozoa</taxon>
        <taxon>Arthropoda</taxon>
        <taxon>Hexapoda</taxon>
        <taxon>Insecta</taxon>
        <taxon>Pterygota</taxon>
        <taxon>Neoptera</taxon>
        <taxon>Endopterygota</taxon>
        <taxon>Hymenoptera</taxon>
        <taxon>Apocrita</taxon>
        <taxon>Aculeata</taxon>
        <taxon>Vespoidea</taxon>
        <taxon>Vespidae</taxon>
        <taxon>Polistinae</taxon>
        <taxon>Polistini</taxon>
        <taxon>Polistes</taxon>
    </lineage>
</organism>
<dbReference type="Gene3D" id="3.40.50.720">
    <property type="entry name" value="NAD(P)-binding Rossmann-like Domain"/>
    <property type="match status" value="1"/>
</dbReference>
<reference evidence="11" key="1">
    <citation type="submission" date="2025-08" db="UniProtKB">
        <authorList>
            <consortium name="RefSeq"/>
        </authorList>
    </citation>
    <scope>IDENTIFICATION</scope>
    <source>
        <tissue evidence="11">Whole body</tissue>
    </source>
</reference>
<dbReference type="Pfam" id="PF00899">
    <property type="entry name" value="ThiF"/>
    <property type="match status" value="1"/>
</dbReference>
<dbReference type="PRINTS" id="PR01849">
    <property type="entry name" value="UBIQUITINACT"/>
</dbReference>
<evidence type="ECO:0000256" key="2">
    <source>
        <dbReference type="ARBA" id="ARBA00004718"/>
    </source>
</evidence>
<evidence type="ECO:0000256" key="8">
    <source>
        <dbReference type="ARBA" id="ARBA00044354"/>
    </source>
</evidence>